<evidence type="ECO:0000313" key="9">
    <source>
        <dbReference type="Proteomes" id="UP000622547"/>
    </source>
</evidence>
<feature type="transmembrane region" description="Helical" evidence="7">
    <location>
        <begin position="361"/>
        <end position="378"/>
    </location>
</feature>
<evidence type="ECO:0000256" key="2">
    <source>
        <dbReference type="ARBA" id="ARBA00022475"/>
    </source>
</evidence>
<dbReference type="PANTHER" id="PTHR30250:SF26">
    <property type="entry name" value="PSMA PROTEIN"/>
    <property type="match status" value="1"/>
</dbReference>
<feature type="region of interest" description="Disordered" evidence="6">
    <location>
        <begin position="413"/>
        <end position="443"/>
    </location>
</feature>
<organism evidence="8 9">
    <name type="scientific">Planotetraspora phitsanulokensis</name>
    <dbReference type="NCBI Taxonomy" id="575192"/>
    <lineage>
        <taxon>Bacteria</taxon>
        <taxon>Bacillati</taxon>
        <taxon>Actinomycetota</taxon>
        <taxon>Actinomycetes</taxon>
        <taxon>Streptosporangiales</taxon>
        <taxon>Streptosporangiaceae</taxon>
        <taxon>Planotetraspora</taxon>
    </lineage>
</organism>
<evidence type="ECO:0000256" key="4">
    <source>
        <dbReference type="ARBA" id="ARBA00022989"/>
    </source>
</evidence>
<accession>A0A8J3U5Y8</accession>
<evidence type="ECO:0000256" key="6">
    <source>
        <dbReference type="SAM" id="MobiDB-lite"/>
    </source>
</evidence>
<keyword evidence="4 7" id="KW-1133">Transmembrane helix</keyword>
<feature type="transmembrane region" description="Helical" evidence="7">
    <location>
        <begin position="384"/>
        <end position="404"/>
    </location>
</feature>
<reference evidence="8 9" key="1">
    <citation type="submission" date="2021-01" db="EMBL/GenBank/DDBJ databases">
        <title>Whole genome shotgun sequence of Planotetraspora phitsanulokensis NBRC 104273.</title>
        <authorList>
            <person name="Komaki H."/>
            <person name="Tamura T."/>
        </authorList>
    </citation>
    <scope>NUCLEOTIDE SEQUENCE [LARGE SCALE GENOMIC DNA]</scope>
    <source>
        <strain evidence="8 9">NBRC 104273</strain>
    </source>
</reference>
<dbReference type="EMBL" id="BOOP01000009">
    <property type="protein sequence ID" value="GII37756.1"/>
    <property type="molecule type" value="Genomic_DNA"/>
</dbReference>
<keyword evidence="3 7" id="KW-0812">Transmembrane</keyword>
<dbReference type="GO" id="GO:0005886">
    <property type="term" value="C:plasma membrane"/>
    <property type="evidence" value="ECO:0007669"/>
    <property type="project" value="UniProtKB-SubCell"/>
</dbReference>
<evidence type="ECO:0000256" key="3">
    <source>
        <dbReference type="ARBA" id="ARBA00022692"/>
    </source>
</evidence>
<evidence type="ECO:0000256" key="1">
    <source>
        <dbReference type="ARBA" id="ARBA00004651"/>
    </source>
</evidence>
<gene>
    <name evidence="8" type="ORF">Pph01_27590</name>
</gene>
<evidence type="ECO:0000256" key="7">
    <source>
        <dbReference type="SAM" id="Phobius"/>
    </source>
</evidence>
<dbReference type="AlphaFoldDB" id="A0A8J3U5Y8"/>
<comment type="caution">
    <text evidence="8">The sequence shown here is derived from an EMBL/GenBank/DDBJ whole genome shotgun (WGS) entry which is preliminary data.</text>
</comment>
<dbReference type="InterPro" id="IPR050833">
    <property type="entry name" value="Poly_Biosynth_Transport"/>
</dbReference>
<proteinExistence type="predicted"/>
<feature type="transmembrane region" description="Helical" evidence="7">
    <location>
        <begin position="119"/>
        <end position="138"/>
    </location>
</feature>
<evidence type="ECO:0000256" key="5">
    <source>
        <dbReference type="ARBA" id="ARBA00023136"/>
    </source>
</evidence>
<comment type="subcellular location">
    <subcellularLocation>
        <location evidence="1">Cell membrane</location>
        <topology evidence="1">Multi-pass membrane protein</topology>
    </subcellularLocation>
</comment>
<sequence>METPIRRSRLAFTPKTAWGLADQALASATSIALTVVVARVVDIVALGAFAIANTLYMIVLSFSRTVVSEPLLVRFSHVSEAEHRRGTRQSTGLALLIGVGGGVLLLAARPLYGGPVAEAVVPLAIFLPGLLLKDAWRFAFIAADRPGQAIVNDLVWAAGQVAGVGWVVASGRPTLSGLVTAWAASAAVAALMGSAQARLLPAPLTAAGWIVSHRDLLPAYLVEFLARIGGRNLALLAIGGVTGLPALGAIRAAEVVYGPLNVVLQAGNLVAIPQAVGALKRSATTLRATVTAQSAGLTVMAACYAALTLALPDSLGRALLGGSWDQARAVLLPTALIYTGVAAMTGAVVGLRALGDNRRSPVVRLLLVPLTIGCGVAGGQLYGAVGAVTGLGLANLAGAALWIWQFRSALRPPTDQSPEETRWNSSNTGDGIAGSSFRSPPSR</sequence>
<feature type="transmembrane region" description="Helical" evidence="7">
    <location>
        <begin position="290"/>
        <end position="311"/>
    </location>
</feature>
<evidence type="ECO:0000313" key="8">
    <source>
        <dbReference type="EMBL" id="GII37756.1"/>
    </source>
</evidence>
<keyword evidence="2" id="KW-1003">Cell membrane</keyword>
<keyword evidence="5 7" id="KW-0472">Membrane</keyword>
<keyword evidence="9" id="KW-1185">Reference proteome</keyword>
<feature type="transmembrane region" description="Helical" evidence="7">
    <location>
        <begin position="36"/>
        <end position="59"/>
    </location>
</feature>
<protein>
    <submittedName>
        <fullName evidence="8">Membrane protein</fullName>
    </submittedName>
</protein>
<dbReference type="PANTHER" id="PTHR30250">
    <property type="entry name" value="PST FAMILY PREDICTED COLANIC ACID TRANSPORTER"/>
    <property type="match status" value="1"/>
</dbReference>
<dbReference type="Proteomes" id="UP000622547">
    <property type="component" value="Unassembled WGS sequence"/>
</dbReference>
<feature type="transmembrane region" description="Helical" evidence="7">
    <location>
        <begin position="331"/>
        <end position="354"/>
    </location>
</feature>
<dbReference type="CDD" id="cd13126">
    <property type="entry name" value="MATE_like_11"/>
    <property type="match status" value="1"/>
</dbReference>
<dbReference type="RefSeq" id="WP_204073418.1">
    <property type="nucleotide sequence ID" value="NZ_BAABHI010000027.1"/>
</dbReference>
<name>A0A8J3U5Y8_9ACTN</name>